<dbReference type="PANTHER" id="PTHR35175:SF1">
    <property type="entry name" value="OXIDOREDUCTASE"/>
    <property type="match status" value="1"/>
</dbReference>
<organism evidence="1 2">
    <name type="scientific">SAR86 cluster bacterium</name>
    <dbReference type="NCBI Taxonomy" id="2030880"/>
    <lineage>
        <taxon>Bacteria</taxon>
        <taxon>Pseudomonadati</taxon>
        <taxon>Pseudomonadota</taxon>
        <taxon>Gammaproteobacteria</taxon>
        <taxon>SAR86 cluster</taxon>
    </lineage>
</organism>
<name>A0A9Q8X443_9GAMM</name>
<evidence type="ECO:0000313" key="1">
    <source>
        <dbReference type="EMBL" id="URQ63318.1"/>
    </source>
</evidence>
<dbReference type="EMBL" id="CP097966">
    <property type="protein sequence ID" value="URQ63318.1"/>
    <property type="molecule type" value="Genomic_DNA"/>
</dbReference>
<proteinExistence type="predicted"/>
<gene>
    <name evidence="1" type="ORF">M9B40_00710</name>
</gene>
<dbReference type="Pfam" id="PF06945">
    <property type="entry name" value="DUF1289"/>
    <property type="match status" value="1"/>
</dbReference>
<keyword evidence="2" id="KW-1185">Reference proteome</keyword>
<dbReference type="AlphaFoldDB" id="A0A9Q8X443"/>
<sequence length="83" mass="9930">MKKKFNKIVSPCISICQYDSANKCLGCMRTKDERIKWKKDETTDAWKNSNLEDIKSRMSDSFRKSWEDTYEKKKQRIKDNAKT</sequence>
<dbReference type="Proteomes" id="UP001056381">
    <property type="component" value="Chromosome"/>
</dbReference>
<dbReference type="PANTHER" id="PTHR35175">
    <property type="entry name" value="DUF1289 DOMAIN-CONTAINING PROTEIN"/>
    <property type="match status" value="1"/>
</dbReference>
<accession>A0A9Q8X443</accession>
<evidence type="ECO:0000313" key="2">
    <source>
        <dbReference type="Proteomes" id="UP001056381"/>
    </source>
</evidence>
<protein>
    <submittedName>
        <fullName evidence="1">DUF1289 domain-containing protein</fullName>
    </submittedName>
</protein>
<reference evidence="1" key="1">
    <citation type="submission" date="2022-05" db="EMBL/GenBank/DDBJ databases">
        <title>Single-amplified genomics reveal most streamlined microbe among free-living bacteria.</title>
        <authorList>
            <person name="Roda-Garcia J."/>
            <person name="Haro-Moreno J.M."/>
            <person name="Rodriguez-Valera F."/>
            <person name="Almagro-Moreno S."/>
            <person name="Lopez-Perez M."/>
        </authorList>
    </citation>
    <scope>NUCLEOTIDE SEQUENCE</scope>
    <source>
        <strain evidence="1">TMED112-D2-2</strain>
    </source>
</reference>
<dbReference type="InterPro" id="IPR010710">
    <property type="entry name" value="DUF1289"/>
</dbReference>